<keyword evidence="1" id="KW-0808">Transferase</keyword>
<accession>A0A699USU9</accession>
<sequence>MDALLSMPKFASTIKSLLMTKDRLFELAKVPLNENCSAMLLKKFPEKLGDL</sequence>
<comment type="caution">
    <text evidence="1">The sequence shown here is derived from an EMBL/GenBank/DDBJ whole genome shotgun (WGS) entry which is preliminary data.</text>
</comment>
<keyword evidence="1" id="KW-0548">Nucleotidyltransferase</keyword>
<dbReference type="EMBL" id="BKCJ011353708">
    <property type="protein sequence ID" value="GFD24601.1"/>
    <property type="molecule type" value="Genomic_DNA"/>
</dbReference>
<reference evidence="1" key="1">
    <citation type="journal article" date="2019" name="Sci. Rep.">
        <title>Draft genome of Tanacetum cinerariifolium, the natural source of mosquito coil.</title>
        <authorList>
            <person name="Yamashiro T."/>
            <person name="Shiraishi A."/>
            <person name="Satake H."/>
            <person name="Nakayama K."/>
        </authorList>
    </citation>
    <scope>NUCLEOTIDE SEQUENCE</scope>
</reference>
<protein>
    <submittedName>
        <fullName evidence="1">Reverse transcriptase domain-containing protein</fullName>
    </submittedName>
</protein>
<proteinExistence type="predicted"/>
<organism evidence="1">
    <name type="scientific">Tanacetum cinerariifolium</name>
    <name type="common">Dalmatian daisy</name>
    <name type="synonym">Chrysanthemum cinerariifolium</name>
    <dbReference type="NCBI Taxonomy" id="118510"/>
    <lineage>
        <taxon>Eukaryota</taxon>
        <taxon>Viridiplantae</taxon>
        <taxon>Streptophyta</taxon>
        <taxon>Embryophyta</taxon>
        <taxon>Tracheophyta</taxon>
        <taxon>Spermatophyta</taxon>
        <taxon>Magnoliopsida</taxon>
        <taxon>eudicotyledons</taxon>
        <taxon>Gunneridae</taxon>
        <taxon>Pentapetalae</taxon>
        <taxon>asterids</taxon>
        <taxon>campanulids</taxon>
        <taxon>Asterales</taxon>
        <taxon>Asteraceae</taxon>
        <taxon>Asteroideae</taxon>
        <taxon>Anthemideae</taxon>
        <taxon>Anthemidinae</taxon>
        <taxon>Tanacetum</taxon>
    </lineage>
</organism>
<dbReference type="GO" id="GO:0003964">
    <property type="term" value="F:RNA-directed DNA polymerase activity"/>
    <property type="evidence" value="ECO:0007669"/>
    <property type="project" value="UniProtKB-KW"/>
</dbReference>
<keyword evidence="1" id="KW-0695">RNA-directed DNA polymerase</keyword>
<name>A0A699USU9_TANCI</name>
<dbReference type="AlphaFoldDB" id="A0A699USU9"/>
<feature type="non-terminal residue" evidence="1">
    <location>
        <position position="51"/>
    </location>
</feature>
<gene>
    <name evidence="1" type="ORF">Tci_896570</name>
</gene>
<evidence type="ECO:0000313" key="1">
    <source>
        <dbReference type="EMBL" id="GFD24601.1"/>
    </source>
</evidence>